<proteinExistence type="predicted"/>
<organism evidence="2 3">
    <name type="scientific">Olpidium bornovanus</name>
    <dbReference type="NCBI Taxonomy" id="278681"/>
    <lineage>
        <taxon>Eukaryota</taxon>
        <taxon>Fungi</taxon>
        <taxon>Fungi incertae sedis</taxon>
        <taxon>Olpidiomycota</taxon>
        <taxon>Olpidiomycotina</taxon>
        <taxon>Olpidiomycetes</taxon>
        <taxon>Olpidiales</taxon>
        <taxon>Olpidiaceae</taxon>
        <taxon>Olpidium</taxon>
    </lineage>
</organism>
<name>A0A8H7ZZR2_9FUNG</name>
<reference evidence="2 3" key="1">
    <citation type="journal article" name="Sci. Rep.">
        <title>Genome-scale phylogenetic analyses confirm Olpidium as the closest living zoosporic fungus to the non-flagellated, terrestrial fungi.</title>
        <authorList>
            <person name="Chang Y."/>
            <person name="Rochon D."/>
            <person name="Sekimoto S."/>
            <person name="Wang Y."/>
            <person name="Chovatia M."/>
            <person name="Sandor L."/>
            <person name="Salamov A."/>
            <person name="Grigoriev I.V."/>
            <person name="Stajich J.E."/>
            <person name="Spatafora J.W."/>
        </authorList>
    </citation>
    <scope>NUCLEOTIDE SEQUENCE [LARGE SCALE GENOMIC DNA]</scope>
    <source>
        <strain evidence="2">S191</strain>
    </source>
</reference>
<evidence type="ECO:0000256" key="1">
    <source>
        <dbReference type="SAM" id="MobiDB-lite"/>
    </source>
</evidence>
<evidence type="ECO:0000313" key="2">
    <source>
        <dbReference type="EMBL" id="KAG5462349.1"/>
    </source>
</evidence>
<gene>
    <name evidence="2" type="ORF">BJ554DRAFT_5334</name>
</gene>
<comment type="caution">
    <text evidence="2">The sequence shown here is derived from an EMBL/GenBank/DDBJ whole genome shotgun (WGS) entry which is preliminary data.</text>
</comment>
<dbReference type="EMBL" id="JAEFCI010002269">
    <property type="protein sequence ID" value="KAG5462349.1"/>
    <property type="molecule type" value="Genomic_DNA"/>
</dbReference>
<feature type="compositionally biased region" description="Polar residues" evidence="1">
    <location>
        <begin position="272"/>
        <end position="283"/>
    </location>
</feature>
<feature type="region of interest" description="Disordered" evidence="1">
    <location>
        <begin position="269"/>
        <end position="301"/>
    </location>
</feature>
<evidence type="ECO:0000313" key="3">
    <source>
        <dbReference type="Proteomes" id="UP000673691"/>
    </source>
</evidence>
<sequence>MDGETAWRVGPFTLPDHEQPAAYLAFVPIRKDSDVKPLLYVFQGSRVFAILRRASDWGGNSFVGAPHSDEVSELRVRHLLKKEEAYALLTSAADAGEALGFAVHAATPDLPAGPADDQKLSEWARWLGQNGVVGAFSHESATAFMFNPAFADVSTFLGLDSSAERPARKPPLICALIKAGVVPAEPAHVVSSLKDKKVAIYSPKHNQDVAKLLVLLKDIGATPFFCDYRNGLWKEGKLSFYTTEISFVLAHRDAIEFIGEAPSFVRMRESKSAGSSAPESNSAVGGVRNGGSACDGARESSSEENRDAVTFAYFGRALAIRNTKYTEFYRSGARNGVSEFRTRRGGVGLDCWSRLPDTKTNTQVFPFF</sequence>
<dbReference type="Proteomes" id="UP000673691">
    <property type="component" value="Unassembled WGS sequence"/>
</dbReference>
<protein>
    <submittedName>
        <fullName evidence="2">Uncharacterized protein</fullName>
    </submittedName>
</protein>
<dbReference type="AlphaFoldDB" id="A0A8H7ZZR2"/>
<keyword evidence="3" id="KW-1185">Reference proteome</keyword>
<accession>A0A8H7ZZR2</accession>